<evidence type="ECO:0000313" key="3">
    <source>
        <dbReference type="Proteomes" id="UP000290289"/>
    </source>
</evidence>
<dbReference type="Proteomes" id="UP000290289">
    <property type="component" value="Chromosome 8"/>
</dbReference>
<proteinExistence type="predicted"/>
<comment type="caution">
    <text evidence="2">The sequence shown here is derived from an EMBL/GenBank/DDBJ whole genome shotgun (WGS) entry which is preliminary data.</text>
</comment>
<protein>
    <submittedName>
        <fullName evidence="2">Uncharacterized protein</fullName>
    </submittedName>
</protein>
<feature type="region of interest" description="Disordered" evidence="1">
    <location>
        <begin position="164"/>
        <end position="185"/>
    </location>
</feature>
<evidence type="ECO:0000313" key="2">
    <source>
        <dbReference type="EMBL" id="RXH92715.1"/>
    </source>
</evidence>
<keyword evidence="3" id="KW-1185">Reference proteome</keyword>
<organism evidence="2 3">
    <name type="scientific">Malus domestica</name>
    <name type="common">Apple</name>
    <name type="synonym">Pyrus malus</name>
    <dbReference type="NCBI Taxonomy" id="3750"/>
    <lineage>
        <taxon>Eukaryota</taxon>
        <taxon>Viridiplantae</taxon>
        <taxon>Streptophyta</taxon>
        <taxon>Embryophyta</taxon>
        <taxon>Tracheophyta</taxon>
        <taxon>Spermatophyta</taxon>
        <taxon>Magnoliopsida</taxon>
        <taxon>eudicotyledons</taxon>
        <taxon>Gunneridae</taxon>
        <taxon>Pentapetalae</taxon>
        <taxon>rosids</taxon>
        <taxon>fabids</taxon>
        <taxon>Rosales</taxon>
        <taxon>Rosaceae</taxon>
        <taxon>Amygdaloideae</taxon>
        <taxon>Maleae</taxon>
        <taxon>Malus</taxon>
    </lineage>
</organism>
<name>A0A498JCZ1_MALDO</name>
<accession>A0A498JCZ1</accession>
<dbReference type="EMBL" id="RDQH01000334">
    <property type="protein sequence ID" value="RXH92715.1"/>
    <property type="molecule type" value="Genomic_DNA"/>
</dbReference>
<sequence length="252" mass="28428">MAFFIHEAGGPMRESLLARDWFGFSQENTLLQSVDFGSYLTMGWELPPSGGPPLWVSFAKQGFYGFKLTFCALCCSNTHEIFQCPDRKYFSNYVKEHINMRNGSLRHWDDPTFDYYTPDSFRWASTQQPFDQPSVPQDSKEWFVIQTPQCATSYDYMQEDARIEKSPGDDSSTMEEITDPEIPPEPIATQFCEDISVNVLGEVSTNSALSMLHGQLFSQLNDLDAGQMVVDGKILVVVLDSAPTQPIILDGI</sequence>
<dbReference type="AlphaFoldDB" id="A0A498JCZ1"/>
<gene>
    <name evidence="2" type="ORF">DVH24_033611</name>
</gene>
<reference evidence="2 3" key="1">
    <citation type="submission" date="2018-10" db="EMBL/GenBank/DDBJ databases">
        <title>A high-quality apple genome assembly.</title>
        <authorList>
            <person name="Hu J."/>
        </authorList>
    </citation>
    <scope>NUCLEOTIDE SEQUENCE [LARGE SCALE GENOMIC DNA]</scope>
    <source>
        <strain evidence="3">cv. HFTH1</strain>
        <tissue evidence="2">Young leaf</tissue>
    </source>
</reference>
<evidence type="ECO:0000256" key="1">
    <source>
        <dbReference type="SAM" id="MobiDB-lite"/>
    </source>
</evidence>